<dbReference type="AlphaFoldDB" id="A0A5B8ULY8"/>
<dbReference type="EMBL" id="CP042433">
    <property type="protein sequence ID" value="QEC57694.1"/>
    <property type="molecule type" value="Genomic_DNA"/>
</dbReference>
<reference evidence="1 2" key="1">
    <citation type="journal article" date="2015" name="Int. J. Syst. Evol. Microbiol.">
        <title>Flavisolibacter ginsenosidimutans sp. nov., with ginsenoside-converting activity isolated from soil used for cultivating ginseng.</title>
        <authorList>
            <person name="Zhao Y."/>
            <person name="Liu Q."/>
            <person name="Kang M.S."/>
            <person name="Jin F."/>
            <person name="Yu H."/>
            <person name="Im W.T."/>
        </authorList>
    </citation>
    <scope>NUCLEOTIDE SEQUENCE [LARGE SCALE GENOMIC DNA]</scope>
    <source>
        <strain evidence="1 2">Gsoil 636</strain>
    </source>
</reference>
<dbReference type="Proteomes" id="UP000321204">
    <property type="component" value="Chromosome"/>
</dbReference>
<evidence type="ECO:0000313" key="2">
    <source>
        <dbReference type="Proteomes" id="UP000321204"/>
    </source>
</evidence>
<evidence type="ECO:0000313" key="1">
    <source>
        <dbReference type="EMBL" id="QEC57694.1"/>
    </source>
</evidence>
<proteinExistence type="predicted"/>
<keyword evidence="2" id="KW-1185">Reference proteome</keyword>
<dbReference type="RefSeq" id="WP_146790284.1">
    <property type="nucleotide sequence ID" value="NZ_BAABIO010000003.1"/>
</dbReference>
<evidence type="ECO:0008006" key="3">
    <source>
        <dbReference type="Google" id="ProtNLM"/>
    </source>
</evidence>
<protein>
    <recommendedName>
        <fullName evidence="3">Glycosyltransferase family 4 protein</fullName>
    </recommendedName>
</protein>
<dbReference type="OrthoDB" id="513439at2"/>
<gene>
    <name evidence="1" type="ORF">FSB75_17885</name>
</gene>
<organism evidence="1 2">
    <name type="scientific">Flavisolibacter ginsenosidimutans</name>
    <dbReference type="NCBI Taxonomy" id="661481"/>
    <lineage>
        <taxon>Bacteria</taxon>
        <taxon>Pseudomonadati</taxon>
        <taxon>Bacteroidota</taxon>
        <taxon>Chitinophagia</taxon>
        <taxon>Chitinophagales</taxon>
        <taxon>Chitinophagaceae</taxon>
        <taxon>Flavisolibacter</taxon>
    </lineage>
</organism>
<name>A0A5B8ULY8_9BACT</name>
<sequence length="379" mass="42781">MHILVLGYIVRGPLGGMAWHHLQYVLGLKQAGHEVLFLEDSDDYPSCYNPERFETTTDPAYGLRFIETFFAKFDLQHHWAYFDAHGNRWFGQNRNRVFSFCQKADALLNLSGVNPLRDWHQNIPCRMLIDTDPAFTQIKHLTSETQMRLAKAHTHFFSFGENIGKDGCTVPDDGFDWLPTRQPVEMNAWPASPATSNAKWTTVMQWDSYTVREFEGKKFGMKSSSFDAYWHMPKRITDKIELALGSSSAPREKLAAQGWHITDPLPLSLTPQAYQSYIAGSKGEWSVAKEGYVSSNCGWFSERTLNYMASGKPVVVQDTGFSNFLPTGNGLLPFTGFEESVSAMENATADYKKHSVAAREIVAGYFEAGSVLRDLLARI</sequence>
<dbReference type="KEGG" id="fgg:FSB75_17885"/>
<accession>A0A5B8ULY8</accession>